<gene>
    <name evidence="1" type="ORF">WMY93_006264</name>
</gene>
<keyword evidence="2" id="KW-1185">Reference proteome</keyword>
<comment type="caution">
    <text evidence="1">The sequence shown here is derived from an EMBL/GenBank/DDBJ whole genome shotgun (WGS) entry which is preliminary data.</text>
</comment>
<protein>
    <submittedName>
        <fullName evidence="1">Uncharacterized protein</fullName>
    </submittedName>
</protein>
<evidence type="ECO:0000313" key="2">
    <source>
        <dbReference type="Proteomes" id="UP001460270"/>
    </source>
</evidence>
<dbReference type="EMBL" id="JBBPFD010000004">
    <property type="protein sequence ID" value="KAK7929869.1"/>
    <property type="molecule type" value="Genomic_DNA"/>
</dbReference>
<accession>A0AAW0PTJ0</accession>
<sequence>MQQAQTGVAQREYSPNEVRAVAAESRLLEEPRSEFVIFYHMNVLLPQSTFPSKLFSFSELELDGSLGLTSVMSPVMHEDVRVFDGVQSGSLISSCRCRGRVSPVTAL</sequence>
<name>A0AAW0PTJ0_9GOBI</name>
<reference evidence="2" key="1">
    <citation type="submission" date="2024-04" db="EMBL/GenBank/DDBJ databases">
        <title>Salinicola lusitanus LLJ914,a marine bacterium isolated from the Okinawa Trough.</title>
        <authorList>
            <person name="Li J."/>
        </authorList>
    </citation>
    <scope>NUCLEOTIDE SEQUENCE [LARGE SCALE GENOMIC DNA]</scope>
</reference>
<evidence type="ECO:0000313" key="1">
    <source>
        <dbReference type="EMBL" id="KAK7929869.1"/>
    </source>
</evidence>
<proteinExistence type="predicted"/>
<dbReference type="AlphaFoldDB" id="A0AAW0PTJ0"/>
<organism evidence="1 2">
    <name type="scientific">Mugilogobius chulae</name>
    <name type="common">yellowstripe goby</name>
    <dbReference type="NCBI Taxonomy" id="88201"/>
    <lineage>
        <taxon>Eukaryota</taxon>
        <taxon>Metazoa</taxon>
        <taxon>Chordata</taxon>
        <taxon>Craniata</taxon>
        <taxon>Vertebrata</taxon>
        <taxon>Euteleostomi</taxon>
        <taxon>Actinopterygii</taxon>
        <taxon>Neopterygii</taxon>
        <taxon>Teleostei</taxon>
        <taxon>Neoteleostei</taxon>
        <taxon>Acanthomorphata</taxon>
        <taxon>Gobiaria</taxon>
        <taxon>Gobiiformes</taxon>
        <taxon>Gobioidei</taxon>
        <taxon>Gobiidae</taxon>
        <taxon>Gobionellinae</taxon>
        <taxon>Mugilogobius</taxon>
    </lineage>
</organism>
<dbReference type="Proteomes" id="UP001460270">
    <property type="component" value="Unassembled WGS sequence"/>
</dbReference>